<accession>A0AAW2GHU2</accession>
<name>A0AAW2GHU2_9HYME</name>
<proteinExistence type="predicted"/>
<comment type="caution">
    <text evidence="1">The sequence shown here is derived from an EMBL/GenBank/DDBJ whole genome shotgun (WGS) entry which is preliminary data.</text>
</comment>
<dbReference type="AlphaFoldDB" id="A0AAW2GHU2"/>
<organism evidence="1 2">
    <name type="scientific">Cardiocondyla obscurior</name>
    <dbReference type="NCBI Taxonomy" id="286306"/>
    <lineage>
        <taxon>Eukaryota</taxon>
        <taxon>Metazoa</taxon>
        <taxon>Ecdysozoa</taxon>
        <taxon>Arthropoda</taxon>
        <taxon>Hexapoda</taxon>
        <taxon>Insecta</taxon>
        <taxon>Pterygota</taxon>
        <taxon>Neoptera</taxon>
        <taxon>Endopterygota</taxon>
        <taxon>Hymenoptera</taxon>
        <taxon>Apocrita</taxon>
        <taxon>Aculeata</taxon>
        <taxon>Formicoidea</taxon>
        <taxon>Formicidae</taxon>
        <taxon>Myrmicinae</taxon>
        <taxon>Cardiocondyla</taxon>
    </lineage>
</organism>
<evidence type="ECO:0000313" key="2">
    <source>
        <dbReference type="Proteomes" id="UP001430953"/>
    </source>
</evidence>
<evidence type="ECO:0000313" key="1">
    <source>
        <dbReference type="EMBL" id="KAL0126150.1"/>
    </source>
</evidence>
<protein>
    <submittedName>
        <fullName evidence="1">Uncharacterized protein</fullName>
    </submittedName>
</protein>
<dbReference type="EMBL" id="JADYXP020000004">
    <property type="protein sequence ID" value="KAL0126150.1"/>
    <property type="molecule type" value="Genomic_DNA"/>
</dbReference>
<gene>
    <name evidence="1" type="ORF">PUN28_004936</name>
</gene>
<reference evidence="1 2" key="1">
    <citation type="submission" date="2023-03" db="EMBL/GenBank/DDBJ databases">
        <title>High recombination rates correlate with genetic variation in Cardiocondyla obscurior ants.</title>
        <authorList>
            <person name="Errbii M."/>
        </authorList>
    </citation>
    <scope>NUCLEOTIDE SEQUENCE [LARGE SCALE GENOMIC DNA]</scope>
    <source>
        <strain evidence="1">Alpha-2009</strain>
        <tissue evidence="1">Whole body</tissue>
    </source>
</reference>
<dbReference type="Proteomes" id="UP001430953">
    <property type="component" value="Unassembled WGS sequence"/>
</dbReference>
<sequence>MKNVCSVRKFQKNTVYIFAPTYLDFRKYFSHLLSRATARTLVKECHKCSSSCLKTESMHGDTTTKSRNVIL</sequence>
<keyword evidence="2" id="KW-1185">Reference proteome</keyword>